<organism evidence="5 6">
    <name type="scientific">Rhodocollybia butyracea</name>
    <dbReference type="NCBI Taxonomy" id="206335"/>
    <lineage>
        <taxon>Eukaryota</taxon>
        <taxon>Fungi</taxon>
        <taxon>Dikarya</taxon>
        <taxon>Basidiomycota</taxon>
        <taxon>Agaricomycotina</taxon>
        <taxon>Agaricomycetes</taxon>
        <taxon>Agaricomycetidae</taxon>
        <taxon>Agaricales</taxon>
        <taxon>Marasmiineae</taxon>
        <taxon>Omphalotaceae</taxon>
        <taxon>Rhodocollybia</taxon>
    </lineage>
</organism>
<dbReference type="PROSITE" id="PS51186">
    <property type="entry name" value="GNAT"/>
    <property type="match status" value="1"/>
</dbReference>
<dbReference type="CDD" id="cd04301">
    <property type="entry name" value="NAT_SF"/>
    <property type="match status" value="1"/>
</dbReference>
<evidence type="ECO:0000256" key="3">
    <source>
        <dbReference type="ARBA" id="ARBA00038502"/>
    </source>
</evidence>
<gene>
    <name evidence="5" type="ORF">BDP27DRAFT_1416978</name>
</gene>
<evidence type="ECO:0000256" key="2">
    <source>
        <dbReference type="ARBA" id="ARBA00023315"/>
    </source>
</evidence>
<proteinExistence type="inferred from homology"/>
<reference evidence="5" key="1">
    <citation type="submission" date="2020-11" db="EMBL/GenBank/DDBJ databases">
        <authorList>
            <consortium name="DOE Joint Genome Institute"/>
            <person name="Ahrendt S."/>
            <person name="Riley R."/>
            <person name="Andreopoulos W."/>
            <person name="Labutti K."/>
            <person name="Pangilinan J."/>
            <person name="Ruiz-Duenas F.J."/>
            <person name="Barrasa J.M."/>
            <person name="Sanchez-Garcia M."/>
            <person name="Camarero S."/>
            <person name="Miyauchi S."/>
            <person name="Serrano A."/>
            <person name="Linde D."/>
            <person name="Babiker R."/>
            <person name="Drula E."/>
            <person name="Ayuso-Fernandez I."/>
            <person name="Pacheco R."/>
            <person name="Padilla G."/>
            <person name="Ferreira P."/>
            <person name="Barriuso J."/>
            <person name="Kellner H."/>
            <person name="Castanera R."/>
            <person name="Alfaro M."/>
            <person name="Ramirez L."/>
            <person name="Pisabarro A.G."/>
            <person name="Kuo A."/>
            <person name="Tritt A."/>
            <person name="Lipzen A."/>
            <person name="He G."/>
            <person name="Yan M."/>
            <person name="Ng V."/>
            <person name="Cullen D."/>
            <person name="Martin F."/>
            <person name="Rosso M.-N."/>
            <person name="Henrissat B."/>
            <person name="Hibbett D."/>
            <person name="Martinez A.T."/>
            <person name="Grigoriev I.V."/>
        </authorList>
    </citation>
    <scope>NUCLEOTIDE SEQUENCE</scope>
    <source>
        <strain evidence="5">AH 40177</strain>
    </source>
</reference>
<dbReference type="InterPro" id="IPR051531">
    <property type="entry name" value="N-acetyltransferase"/>
</dbReference>
<evidence type="ECO:0000313" key="5">
    <source>
        <dbReference type="EMBL" id="KAF9073489.1"/>
    </source>
</evidence>
<comment type="caution">
    <text evidence="5">The sequence shown here is derived from an EMBL/GenBank/DDBJ whole genome shotgun (WGS) entry which is preliminary data.</text>
</comment>
<dbReference type="Gene3D" id="3.40.630.30">
    <property type="match status" value="1"/>
</dbReference>
<dbReference type="AlphaFoldDB" id="A0A9P5UBV7"/>
<keyword evidence="2" id="KW-0012">Acyltransferase</keyword>
<evidence type="ECO:0000259" key="4">
    <source>
        <dbReference type="PROSITE" id="PS51186"/>
    </source>
</evidence>
<accession>A0A9P5UBV7</accession>
<keyword evidence="6" id="KW-1185">Reference proteome</keyword>
<name>A0A9P5UBV7_9AGAR</name>
<dbReference type="InterPro" id="IPR000182">
    <property type="entry name" value="GNAT_dom"/>
</dbReference>
<dbReference type="GO" id="GO:0016747">
    <property type="term" value="F:acyltransferase activity, transferring groups other than amino-acyl groups"/>
    <property type="evidence" value="ECO:0007669"/>
    <property type="project" value="InterPro"/>
</dbReference>
<comment type="similarity">
    <text evidence="3">Belongs to the acetyltransferase family. RimJ subfamily.</text>
</comment>
<dbReference type="EMBL" id="JADNRY010000017">
    <property type="protein sequence ID" value="KAF9073489.1"/>
    <property type="molecule type" value="Genomic_DNA"/>
</dbReference>
<dbReference type="Pfam" id="PF13302">
    <property type="entry name" value="Acetyltransf_3"/>
    <property type="match status" value="1"/>
</dbReference>
<feature type="domain" description="N-acetyltransferase" evidence="4">
    <location>
        <begin position="7"/>
        <end position="169"/>
    </location>
</feature>
<dbReference type="PANTHER" id="PTHR43792:SF8">
    <property type="entry name" value="[RIBOSOMAL PROTEIN US5]-ALANINE N-ACETYLTRANSFERASE"/>
    <property type="match status" value="1"/>
</dbReference>
<dbReference type="PANTHER" id="PTHR43792">
    <property type="entry name" value="GNAT FAMILY, PUTATIVE (AFU_ORTHOLOGUE AFUA_3G00765)-RELATED-RELATED"/>
    <property type="match status" value="1"/>
</dbReference>
<dbReference type="OrthoDB" id="630895at2759"/>
<dbReference type="InterPro" id="IPR016181">
    <property type="entry name" value="Acyl_CoA_acyltransferase"/>
</dbReference>
<evidence type="ECO:0000313" key="6">
    <source>
        <dbReference type="Proteomes" id="UP000772434"/>
    </source>
</evidence>
<keyword evidence="1" id="KW-0808">Transferase</keyword>
<dbReference type="SUPFAM" id="SSF55729">
    <property type="entry name" value="Acyl-CoA N-acyltransferases (Nat)"/>
    <property type="match status" value="1"/>
</dbReference>
<dbReference type="Proteomes" id="UP000772434">
    <property type="component" value="Unassembled WGS sequence"/>
</dbReference>
<evidence type="ECO:0000256" key="1">
    <source>
        <dbReference type="ARBA" id="ARBA00022679"/>
    </source>
</evidence>
<sequence length="181" mass="20933">MFETTDLRLRSLQNTDFEKLVDLWNDVRVQQMLSHDYVVPVGAKFEEMLRTSSKDALMFCIMETKDTHDWVGFICLFEAETKNRSTKIGLGLLPEFWGRGYAKQAFTFLVDYAFREHGLHRVTLTVLESNTVARGLYNKIGFVEEGVDRKANWADGRWQDLIRMAILEEEWAALKQATSGV</sequence>
<protein>
    <submittedName>
        <fullName evidence="5">Acyl-CoA N-acyltransferase</fullName>
    </submittedName>
</protein>